<dbReference type="InterPro" id="IPR013057">
    <property type="entry name" value="AA_transpt_TM"/>
</dbReference>
<dbReference type="GO" id="GO:0016020">
    <property type="term" value="C:membrane"/>
    <property type="evidence" value="ECO:0007669"/>
    <property type="project" value="UniProtKB-SubCell"/>
</dbReference>
<protein>
    <submittedName>
        <fullName evidence="8">Neutral amino acid permease</fullName>
    </submittedName>
</protein>
<evidence type="ECO:0000256" key="3">
    <source>
        <dbReference type="ARBA" id="ARBA00022692"/>
    </source>
</evidence>
<dbReference type="Proteomes" id="UP000554235">
    <property type="component" value="Unassembled WGS sequence"/>
</dbReference>
<sequence>MLEATNAGAEKVAKEPVCSSMPVSSSSDENVCTARAGNNAADGQLTNAEDGADLAPGFRTMSRWDTIFALLTNQVGLGVLSLPSVLKTLGIVPGTIAIVGLGCITWFTAYELKLFYDRHPHVLNIVGMARVVGGRSFAVAAAVGMLALVTMTSAAASVTFSVALSLISDGAVGETAFIGIGCFCCWILCIPRTAKFVSQTGIPSCISIITATVVVIAGLAIAEPVDAPAGWRRDIMWFAKPSFMDGLNACLKIC</sequence>
<organism evidence="8 9">
    <name type="scientific">Fusarium albosuccineum</name>
    <dbReference type="NCBI Taxonomy" id="1237068"/>
    <lineage>
        <taxon>Eukaryota</taxon>
        <taxon>Fungi</taxon>
        <taxon>Dikarya</taxon>
        <taxon>Ascomycota</taxon>
        <taxon>Pezizomycotina</taxon>
        <taxon>Sordariomycetes</taxon>
        <taxon>Hypocreomycetidae</taxon>
        <taxon>Hypocreales</taxon>
        <taxon>Nectriaceae</taxon>
        <taxon>Fusarium</taxon>
        <taxon>Fusarium decemcellulare species complex</taxon>
    </lineage>
</organism>
<dbReference type="OrthoDB" id="294730at2759"/>
<dbReference type="EMBL" id="JAADYS010003221">
    <property type="protein sequence ID" value="KAF4449309.1"/>
    <property type="molecule type" value="Genomic_DNA"/>
</dbReference>
<feature type="transmembrane region" description="Helical" evidence="6">
    <location>
        <begin position="137"/>
        <end position="164"/>
    </location>
</feature>
<keyword evidence="3 6" id="KW-0812">Transmembrane</keyword>
<dbReference type="GO" id="GO:0015179">
    <property type="term" value="F:L-amino acid transmembrane transporter activity"/>
    <property type="evidence" value="ECO:0007669"/>
    <property type="project" value="TreeGrafter"/>
</dbReference>
<name>A0A8H4NS93_9HYPO</name>
<feature type="transmembrane region" description="Helical" evidence="6">
    <location>
        <begin position="92"/>
        <end position="116"/>
    </location>
</feature>
<dbReference type="Pfam" id="PF01490">
    <property type="entry name" value="Aa_trans"/>
    <property type="match status" value="1"/>
</dbReference>
<dbReference type="PANTHER" id="PTHR22950">
    <property type="entry name" value="AMINO ACID TRANSPORTER"/>
    <property type="match status" value="1"/>
</dbReference>
<feature type="domain" description="Amino acid transporter transmembrane" evidence="7">
    <location>
        <begin position="60"/>
        <end position="220"/>
    </location>
</feature>
<proteinExistence type="inferred from homology"/>
<evidence type="ECO:0000313" key="9">
    <source>
        <dbReference type="Proteomes" id="UP000554235"/>
    </source>
</evidence>
<gene>
    <name evidence="8" type="ORF">FALBO_16685</name>
</gene>
<keyword evidence="9" id="KW-1185">Reference proteome</keyword>
<keyword evidence="5 6" id="KW-0472">Membrane</keyword>
<evidence type="ECO:0000256" key="5">
    <source>
        <dbReference type="ARBA" id="ARBA00023136"/>
    </source>
</evidence>
<evidence type="ECO:0000256" key="4">
    <source>
        <dbReference type="ARBA" id="ARBA00022989"/>
    </source>
</evidence>
<reference evidence="8 9" key="1">
    <citation type="submission" date="2020-01" db="EMBL/GenBank/DDBJ databases">
        <title>Identification and distribution of gene clusters putatively required for synthesis of sphingolipid metabolism inhibitors in phylogenetically diverse species of the filamentous fungus Fusarium.</title>
        <authorList>
            <person name="Kim H.-S."/>
            <person name="Busman M."/>
            <person name="Brown D.W."/>
            <person name="Divon H."/>
            <person name="Uhlig S."/>
            <person name="Proctor R.H."/>
        </authorList>
    </citation>
    <scope>NUCLEOTIDE SEQUENCE [LARGE SCALE GENOMIC DNA]</scope>
    <source>
        <strain evidence="8 9">NRRL 20459</strain>
    </source>
</reference>
<feature type="non-terminal residue" evidence="8">
    <location>
        <position position="254"/>
    </location>
</feature>
<feature type="transmembrane region" description="Helical" evidence="6">
    <location>
        <begin position="170"/>
        <end position="190"/>
    </location>
</feature>
<feature type="transmembrane region" description="Helical" evidence="6">
    <location>
        <begin position="202"/>
        <end position="222"/>
    </location>
</feature>
<dbReference type="PANTHER" id="PTHR22950:SF479">
    <property type="entry name" value="AMINO ACID TRANSPORTER (EUROFUNG)-RELATED"/>
    <property type="match status" value="1"/>
</dbReference>
<evidence type="ECO:0000256" key="1">
    <source>
        <dbReference type="ARBA" id="ARBA00004141"/>
    </source>
</evidence>
<comment type="caution">
    <text evidence="8">The sequence shown here is derived from an EMBL/GenBank/DDBJ whole genome shotgun (WGS) entry which is preliminary data.</text>
</comment>
<evidence type="ECO:0000256" key="2">
    <source>
        <dbReference type="ARBA" id="ARBA00008066"/>
    </source>
</evidence>
<evidence type="ECO:0000313" key="8">
    <source>
        <dbReference type="EMBL" id="KAF4449309.1"/>
    </source>
</evidence>
<comment type="similarity">
    <text evidence="2">Belongs to the amino acid/polyamine transporter 2 family.</text>
</comment>
<accession>A0A8H4NS93</accession>
<evidence type="ECO:0000259" key="7">
    <source>
        <dbReference type="Pfam" id="PF01490"/>
    </source>
</evidence>
<keyword evidence="4 6" id="KW-1133">Transmembrane helix</keyword>
<dbReference type="AlphaFoldDB" id="A0A8H4NS93"/>
<comment type="subcellular location">
    <subcellularLocation>
        <location evidence="1">Membrane</location>
        <topology evidence="1">Multi-pass membrane protein</topology>
    </subcellularLocation>
</comment>
<evidence type="ECO:0000256" key="6">
    <source>
        <dbReference type="SAM" id="Phobius"/>
    </source>
</evidence>